<reference evidence="1" key="1">
    <citation type="journal article" date="2022" name="Int. J. Mol. Sci.">
        <title>Draft Genome of Tanacetum Coccineum: Genomic Comparison of Closely Related Tanacetum-Family Plants.</title>
        <authorList>
            <person name="Yamashiro T."/>
            <person name="Shiraishi A."/>
            <person name="Nakayama K."/>
            <person name="Satake H."/>
        </authorList>
    </citation>
    <scope>NUCLEOTIDE SEQUENCE</scope>
</reference>
<sequence>MSLTGVMIPLAEPLSLKSLIGEASTFSDTEPQDEDPPAITFEKEELDTTLESAAVADVPCSWQDVPVAVSELVYFLP</sequence>
<evidence type="ECO:0000313" key="2">
    <source>
        <dbReference type="Proteomes" id="UP001151760"/>
    </source>
</evidence>
<dbReference type="Proteomes" id="UP001151760">
    <property type="component" value="Unassembled WGS sequence"/>
</dbReference>
<gene>
    <name evidence="1" type="ORF">Tco_1122754</name>
</gene>
<reference evidence="1" key="2">
    <citation type="submission" date="2022-01" db="EMBL/GenBank/DDBJ databases">
        <authorList>
            <person name="Yamashiro T."/>
            <person name="Shiraishi A."/>
            <person name="Satake H."/>
            <person name="Nakayama K."/>
        </authorList>
    </citation>
    <scope>NUCLEOTIDE SEQUENCE</scope>
</reference>
<dbReference type="EMBL" id="BQNB010021431">
    <property type="protein sequence ID" value="GJU06324.1"/>
    <property type="molecule type" value="Genomic_DNA"/>
</dbReference>
<organism evidence="1 2">
    <name type="scientific">Tanacetum coccineum</name>
    <dbReference type="NCBI Taxonomy" id="301880"/>
    <lineage>
        <taxon>Eukaryota</taxon>
        <taxon>Viridiplantae</taxon>
        <taxon>Streptophyta</taxon>
        <taxon>Embryophyta</taxon>
        <taxon>Tracheophyta</taxon>
        <taxon>Spermatophyta</taxon>
        <taxon>Magnoliopsida</taxon>
        <taxon>eudicotyledons</taxon>
        <taxon>Gunneridae</taxon>
        <taxon>Pentapetalae</taxon>
        <taxon>asterids</taxon>
        <taxon>campanulids</taxon>
        <taxon>Asterales</taxon>
        <taxon>Asteraceae</taxon>
        <taxon>Asteroideae</taxon>
        <taxon>Anthemideae</taxon>
        <taxon>Anthemidinae</taxon>
        <taxon>Tanacetum</taxon>
    </lineage>
</organism>
<comment type="caution">
    <text evidence="1">The sequence shown here is derived from an EMBL/GenBank/DDBJ whole genome shotgun (WGS) entry which is preliminary data.</text>
</comment>
<protein>
    <submittedName>
        <fullName evidence="1">Uncharacterized protein</fullName>
    </submittedName>
</protein>
<keyword evidence="2" id="KW-1185">Reference proteome</keyword>
<evidence type="ECO:0000313" key="1">
    <source>
        <dbReference type="EMBL" id="GJU06324.1"/>
    </source>
</evidence>
<name>A0ABQ5J1E5_9ASTR</name>
<accession>A0ABQ5J1E5</accession>
<proteinExistence type="predicted"/>